<keyword evidence="6" id="KW-1185">Reference proteome</keyword>
<dbReference type="GO" id="GO:0032259">
    <property type="term" value="P:methylation"/>
    <property type="evidence" value="ECO:0007669"/>
    <property type="project" value="UniProtKB-KW"/>
</dbReference>
<protein>
    <submittedName>
        <fullName evidence="5">Uncharacterized protein</fullName>
    </submittedName>
</protein>
<comment type="caution">
    <text evidence="5">The sequence shown here is derived from an EMBL/GenBank/DDBJ whole genome shotgun (WGS) entry which is preliminary data.</text>
</comment>
<dbReference type="InterPro" id="IPR029063">
    <property type="entry name" value="SAM-dependent_MTases_sf"/>
</dbReference>
<keyword evidence="2" id="KW-0808">Transferase</keyword>
<evidence type="ECO:0000256" key="3">
    <source>
        <dbReference type="ARBA" id="ARBA00022691"/>
    </source>
</evidence>
<evidence type="ECO:0000313" key="6">
    <source>
        <dbReference type="Proteomes" id="UP000325187"/>
    </source>
</evidence>
<name>A0A5A7N0P0_9PROT</name>
<proteinExistence type="inferred from homology"/>
<dbReference type="PANTHER" id="PTHR12829:SF7">
    <property type="entry name" value="N6-ADENOSINE-METHYLTRANSFERASE CATALYTIC SUBUNIT"/>
    <property type="match status" value="1"/>
</dbReference>
<comment type="similarity">
    <text evidence="4">Belongs to the MT-A70-like family.</text>
</comment>
<gene>
    <name evidence="5" type="ORF">JCM17845_15330</name>
</gene>
<accession>A0A5A7N0P0</accession>
<dbReference type="Pfam" id="PF05063">
    <property type="entry name" value="MT-A70"/>
    <property type="match status" value="1"/>
</dbReference>
<dbReference type="PROSITE" id="PS51143">
    <property type="entry name" value="MT_A70"/>
    <property type="match status" value="1"/>
</dbReference>
<dbReference type="Proteomes" id="UP000325187">
    <property type="component" value="Unassembled WGS sequence"/>
</dbReference>
<dbReference type="SUPFAM" id="SSF53335">
    <property type="entry name" value="S-adenosyl-L-methionine-dependent methyltransferases"/>
    <property type="match status" value="1"/>
</dbReference>
<evidence type="ECO:0000256" key="4">
    <source>
        <dbReference type="PROSITE-ProRule" id="PRU00489"/>
    </source>
</evidence>
<dbReference type="PANTHER" id="PTHR12829">
    <property type="entry name" value="N6-ADENOSINE-METHYLTRANSFERASE"/>
    <property type="match status" value="1"/>
</dbReference>
<dbReference type="AlphaFoldDB" id="A0A5A7N0P0"/>
<organism evidence="5 6">
    <name type="scientific">Iodidimonas gelatinilytica</name>
    <dbReference type="NCBI Taxonomy" id="1236966"/>
    <lineage>
        <taxon>Bacteria</taxon>
        <taxon>Pseudomonadati</taxon>
        <taxon>Pseudomonadota</taxon>
        <taxon>Alphaproteobacteria</taxon>
        <taxon>Iodidimonadales</taxon>
        <taxon>Iodidimonadaceae</taxon>
        <taxon>Iodidimonas</taxon>
    </lineage>
</organism>
<keyword evidence="1" id="KW-0489">Methyltransferase</keyword>
<sequence length="256" mass="28441">MKELCGPCFSLALAFEPGGFTARKDGGIGGISQIQKIRDDAALAAAIEGVRMMNTPGVSLPEGPFGCIYADPPWAFKTYSGGEITPHRSAHDHYQTMDAPGLAAIPVVRSAAKDCALFMWIVSSHLDQAINLGRAWGFDLKTIAFCWIKTRAAADAQGFLSLDEMMPPVTRMGMGYWTRQEMELCLLFTRGRPRRKSGGVRQVIFEPRRQHSRKPDGVRNRIQRWWMALIWRCSHVNPRRAGRPGAMKPANFPPLA</sequence>
<evidence type="ECO:0000313" key="5">
    <source>
        <dbReference type="EMBL" id="GER00910.1"/>
    </source>
</evidence>
<dbReference type="RefSeq" id="WP_210432415.1">
    <property type="nucleotide sequence ID" value="NZ_BKCM01000007.1"/>
</dbReference>
<reference evidence="5 6" key="1">
    <citation type="submission" date="2019-09" db="EMBL/GenBank/DDBJ databases">
        <title>NBRP : Genome information of microbial organism related human and environment.</title>
        <authorList>
            <person name="Hattori M."/>
            <person name="Oshima K."/>
            <person name="Inaba H."/>
            <person name="Suda W."/>
            <person name="Sakamoto M."/>
            <person name="Iino T."/>
            <person name="Kitahara M."/>
            <person name="Oshida Y."/>
            <person name="Iida T."/>
            <person name="Kudo T."/>
            <person name="Itoh T."/>
            <person name="Ohkuma M."/>
        </authorList>
    </citation>
    <scope>NUCLEOTIDE SEQUENCE [LARGE SCALE GENOMIC DNA]</scope>
    <source>
        <strain evidence="5 6">Mie-1</strain>
    </source>
</reference>
<dbReference type="EMBL" id="BKCM01000007">
    <property type="protein sequence ID" value="GER00910.1"/>
    <property type="molecule type" value="Genomic_DNA"/>
</dbReference>
<dbReference type="GO" id="GO:0008168">
    <property type="term" value="F:methyltransferase activity"/>
    <property type="evidence" value="ECO:0007669"/>
    <property type="project" value="UniProtKB-KW"/>
</dbReference>
<dbReference type="InterPro" id="IPR007757">
    <property type="entry name" value="MT-A70-like"/>
</dbReference>
<keyword evidence="3" id="KW-0949">S-adenosyl-L-methionine</keyword>
<evidence type="ECO:0000256" key="1">
    <source>
        <dbReference type="ARBA" id="ARBA00022603"/>
    </source>
</evidence>
<evidence type="ECO:0000256" key="2">
    <source>
        <dbReference type="ARBA" id="ARBA00022679"/>
    </source>
</evidence>